<evidence type="ECO:0000313" key="2">
    <source>
        <dbReference type="EMBL" id="TFK90389.1"/>
    </source>
</evidence>
<feature type="region of interest" description="Disordered" evidence="1">
    <location>
        <begin position="239"/>
        <end position="259"/>
    </location>
</feature>
<dbReference type="InParanoid" id="A0A5C3PN65"/>
<protein>
    <submittedName>
        <fullName evidence="2">Uncharacterized protein</fullName>
    </submittedName>
</protein>
<sequence length="259" mass="28958">MLDPAANTSSPSQLAVDMTAICELLGNMKATYGTIEQSFRALSDQSEQVSKLGPTMDTAKEQLLALRRQMKEHDQSQEGRVADVRRMIKDDIKVEAGNNLRDKIHEQIKLEVARQVKDQMDAQIHEHLPVPLAQQAEESHRQIVEVKHALENSEARRKNSGLRPSPSNMNDTLEVVLKPDGTKSTLYPANLRSLFSYDNVKARDLLKDFGLHDHGVLEKNLNRFMAHIGIRFELVPVPPSNVTSPRAKTADVPSAASRK</sequence>
<dbReference type="EMBL" id="ML211047">
    <property type="protein sequence ID" value="TFK90389.1"/>
    <property type="molecule type" value="Genomic_DNA"/>
</dbReference>
<feature type="region of interest" description="Disordered" evidence="1">
    <location>
        <begin position="152"/>
        <end position="172"/>
    </location>
</feature>
<keyword evidence="3" id="KW-1185">Reference proteome</keyword>
<proteinExistence type="predicted"/>
<evidence type="ECO:0000256" key="1">
    <source>
        <dbReference type="SAM" id="MobiDB-lite"/>
    </source>
</evidence>
<accession>A0A5C3PN65</accession>
<reference evidence="2 3" key="1">
    <citation type="journal article" date="2019" name="Nat. Ecol. Evol.">
        <title>Megaphylogeny resolves global patterns of mushroom evolution.</title>
        <authorList>
            <person name="Varga T."/>
            <person name="Krizsan K."/>
            <person name="Foldi C."/>
            <person name="Dima B."/>
            <person name="Sanchez-Garcia M."/>
            <person name="Sanchez-Ramirez S."/>
            <person name="Szollosi G.J."/>
            <person name="Szarkandi J.G."/>
            <person name="Papp V."/>
            <person name="Albert L."/>
            <person name="Andreopoulos W."/>
            <person name="Angelini C."/>
            <person name="Antonin V."/>
            <person name="Barry K.W."/>
            <person name="Bougher N.L."/>
            <person name="Buchanan P."/>
            <person name="Buyck B."/>
            <person name="Bense V."/>
            <person name="Catcheside P."/>
            <person name="Chovatia M."/>
            <person name="Cooper J."/>
            <person name="Damon W."/>
            <person name="Desjardin D."/>
            <person name="Finy P."/>
            <person name="Geml J."/>
            <person name="Haridas S."/>
            <person name="Hughes K."/>
            <person name="Justo A."/>
            <person name="Karasinski D."/>
            <person name="Kautmanova I."/>
            <person name="Kiss B."/>
            <person name="Kocsube S."/>
            <person name="Kotiranta H."/>
            <person name="LaButti K.M."/>
            <person name="Lechner B.E."/>
            <person name="Liimatainen K."/>
            <person name="Lipzen A."/>
            <person name="Lukacs Z."/>
            <person name="Mihaltcheva S."/>
            <person name="Morgado L.N."/>
            <person name="Niskanen T."/>
            <person name="Noordeloos M.E."/>
            <person name="Ohm R.A."/>
            <person name="Ortiz-Santana B."/>
            <person name="Ovrebo C."/>
            <person name="Racz N."/>
            <person name="Riley R."/>
            <person name="Savchenko A."/>
            <person name="Shiryaev A."/>
            <person name="Soop K."/>
            <person name="Spirin V."/>
            <person name="Szebenyi C."/>
            <person name="Tomsovsky M."/>
            <person name="Tulloss R.E."/>
            <person name="Uehling J."/>
            <person name="Grigoriev I.V."/>
            <person name="Vagvolgyi C."/>
            <person name="Papp T."/>
            <person name="Martin F.M."/>
            <person name="Miettinen O."/>
            <person name="Hibbett D.S."/>
            <person name="Nagy L.G."/>
        </authorList>
    </citation>
    <scope>NUCLEOTIDE SEQUENCE [LARGE SCALE GENOMIC DNA]</scope>
    <source>
        <strain evidence="2 3">HHB13444</strain>
    </source>
</reference>
<dbReference type="AlphaFoldDB" id="A0A5C3PN65"/>
<organism evidence="2 3">
    <name type="scientific">Polyporus arcularius HHB13444</name>
    <dbReference type="NCBI Taxonomy" id="1314778"/>
    <lineage>
        <taxon>Eukaryota</taxon>
        <taxon>Fungi</taxon>
        <taxon>Dikarya</taxon>
        <taxon>Basidiomycota</taxon>
        <taxon>Agaricomycotina</taxon>
        <taxon>Agaricomycetes</taxon>
        <taxon>Polyporales</taxon>
        <taxon>Polyporaceae</taxon>
        <taxon>Polyporus</taxon>
    </lineage>
</organism>
<name>A0A5C3PN65_9APHY</name>
<dbReference type="Proteomes" id="UP000308197">
    <property type="component" value="Unassembled WGS sequence"/>
</dbReference>
<evidence type="ECO:0000313" key="3">
    <source>
        <dbReference type="Proteomes" id="UP000308197"/>
    </source>
</evidence>
<gene>
    <name evidence="2" type="ORF">K466DRAFT_543532</name>
</gene>